<dbReference type="EMBL" id="BAAADS010000018">
    <property type="protein sequence ID" value="GAA0608630.1"/>
    <property type="molecule type" value="Genomic_DNA"/>
</dbReference>
<dbReference type="Proteomes" id="UP001500866">
    <property type="component" value="Unassembled WGS sequence"/>
</dbReference>
<proteinExistence type="predicted"/>
<comment type="caution">
    <text evidence="1">The sequence shown here is derived from an EMBL/GenBank/DDBJ whole genome shotgun (WGS) entry which is preliminary data.</text>
</comment>
<keyword evidence="2" id="KW-1185">Reference proteome</keyword>
<evidence type="ECO:0000313" key="1">
    <source>
        <dbReference type="EMBL" id="GAA0608630.1"/>
    </source>
</evidence>
<sequence length="72" mass="8426">MSINILACEALQVEKSVKDWLTLTKTDDETSSRIVEDLKNELSGGKETWLFPFYKEDELMFYHTYFKIIGSK</sequence>
<accession>A0ABP3RF31</accession>
<reference evidence="2" key="1">
    <citation type="journal article" date="2019" name="Int. J. Syst. Evol. Microbiol.">
        <title>The Global Catalogue of Microorganisms (GCM) 10K type strain sequencing project: providing services to taxonomists for standard genome sequencing and annotation.</title>
        <authorList>
            <consortium name="The Broad Institute Genomics Platform"/>
            <consortium name="The Broad Institute Genome Sequencing Center for Infectious Disease"/>
            <person name="Wu L."/>
            <person name="Ma J."/>
        </authorList>
    </citation>
    <scope>NUCLEOTIDE SEQUENCE [LARGE SCALE GENOMIC DNA]</scope>
    <source>
        <strain evidence="2">JCM 15395</strain>
    </source>
</reference>
<gene>
    <name evidence="1" type="ORF">GCM10009001_27480</name>
</gene>
<organism evidence="1 2">
    <name type="scientific">Virgibacillus siamensis</name>
    <dbReference type="NCBI Taxonomy" id="480071"/>
    <lineage>
        <taxon>Bacteria</taxon>
        <taxon>Bacillati</taxon>
        <taxon>Bacillota</taxon>
        <taxon>Bacilli</taxon>
        <taxon>Bacillales</taxon>
        <taxon>Bacillaceae</taxon>
        <taxon>Virgibacillus</taxon>
    </lineage>
</organism>
<protein>
    <submittedName>
        <fullName evidence="1">Uncharacterized protein</fullName>
    </submittedName>
</protein>
<evidence type="ECO:0000313" key="2">
    <source>
        <dbReference type="Proteomes" id="UP001500866"/>
    </source>
</evidence>
<name>A0ABP3RF31_9BACI</name>